<dbReference type="Proteomes" id="UP001162156">
    <property type="component" value="Unassembled WGS sequence"/>
</dbReference>
<evidence type="ECO:0008006" key="4">
    <source>
        <dbReference type="Google" id="ProtNLM"/>
    </source>
</evidence>
<name>A0AAV8YVJ5_9CUCU</name>
<keyword evidence="3" id="KW-1185">Reference proteome</keyword>
<proteinExistence type="predicted"/>
<dbReference type="GO" id="GO:0005667">
    <property type="term" value="C:transcription regulator complex"/>
    <property type="evidence" value="ECO:0007669"/>
    <property type="project" value="TreeGrafter"/>
</dbReference>
<protein>
    <recommendedName>
        <fullName evidence="4">SANT domain-containing protein</fullName>
    </recommendedName>
</protein>
<evidence type="ECO:0000256" key="1">
    <source>
        <dbReference type="SAM" id="MobiDB-lite"/>
    </source>
</evidence>
<dbReference type="Gene3D" id="1.10.10.60">
    <property type="entry name" value="Homeodomain-like"/>
    <property type="match status" value="1"/>
</dbReference>
<comment type="caution">
    <text evidence="2">The sequence shown here is derived from an EMBL/GenBank/DDBJ whole genome shotgun (WGS) entry which is preliminary data.</text>
</comment>
<accession>A0AAV8YVJ5</accession>
<dbReference type="AlphaFoldDB" id="A0AAV8YVJ5"/>
<organism evidence="2 3">
    <name type="scientific">Rhamnusium bicolor</name>
    <dbReference type="NCBI Taxonomy" id="1586634"/>
    <lineage>
        <taxon>Eukaryota</taxon>
        <taxon>Metazoa</taxon>
        <taxon>Ecdysozoa</taxon>
        <taxon>Arthropoda</taxon>
        <taxon>Hexapoda</taxon>
        <taxon>Insecta</taxon>
        <taxon>Pterygota</taxon>
        <taxon>Neoptera</taxon>
        <taxon>Endopterygota</taxon>
        <taxon>Coleoptera</taxon>
        <taxon>Polyphaga</taxon>
        <taxon>Cucujiformia</taxon>
        <taxon>Chrysomeloidea</taxon>
        <taxon>Cerambycidae</taxon>
        <taxon>Lepturinae</taxon>
        <taxon>Rhagiini</taxon>
        <taxon>Rhamnusium</taxon>
    </lineage>
</organism>
<dbReference type="EMBL" id="JANEYF010001862">
    <property type="protein sequence ID" value="KAJ8955660.1"/>
    <property type="molecule type" value="Genomic_DNA"/>
</dbReference>
<dbReference type="InterPro" id="IPR051066">
    <property type="entry name" value="Trans_reg/Corepressor"/>
</dbReference>
<dbReference type="PANTHER" id="PTHR16089:SF28">
    <property type="entry name" value="REST COREPRESSOR"/>
    <property type="match status" value="1"/>
</dbReference>
<dbReference type="GO" id="GO:0006357">
    <property type="term" value="P:regulation of transcription by RNA polymerase II"/>
    <property type="evidence" value="ECO:0007669"/>
    <property type="project" value="TreeGrafter"/>
</dbReference>
<sequence>MHLPDKSIASLVKYYYSWKKTRSRTSLMDKQARKLNTPKEDGVPSEAGSEAGSNEESDHEDKVSSFNVPTLYITFDSVLHEYCWYFDFGMKNCLIA</sequence>
<evidence type="ECO:0000313" key="3">
    <source>
        <dbReference type="Proteomes" id="UP001162156"/>
    </source>
</evidence>
<dbReference type="GO" id="GO:0003714">
    <property type="term" value="F:transcription corepressor activity"/>
    <property type="evidence" value="ECO:0007669"/>
    <property type="project" value="TreeGrafter"/>
</dbReference>
<reference evidence="2" key="1">
    <citation type="journal article" date="2023" name="Insect Mol. Biol.">
        <title>Genome sequencing provides insights into the evolution of gene families encoding plant cell wall-degrading enzymes in longhorned beetles.</title>
        <authorList>
            <person name="Shin N.R."/>
            <person name="Okamura Y."/>
            <person name="Kirsch R."/>
            <person name="Pauchet Y."/>
        </authorList>
    </citation>
    <scope>NUCLEOTIDE SEQUENCE</scope>
    <source>
        <strain evidence="2">RBIC_L_NR</strain>
    </source>
</reference>
<evidence type="ECO:0000313" key="2">
    <source>
        <dbReference type="EMBL" id="KAJ8955660.1"/>
    </source>
</evidence>
<dbReference type="GO" id="GO:0000118">
    <property type="term" value="C:histone deacetylase complex"/>
    <property type="evidence" value="ECO:0007669"/>
    <property type="project" value="TreeGrafter"/>
</dbReference>
<gene>
    <name evidence="2" type="ORF">NQ314_006857</name>
</gene>
<dbReference type="PANTHER" id="PTHR16089">
    <property type="entry name" value="REST COREPRESSOR COREST PROTEIN-RELATED"/>
    <property type="match status" value="1"/>
</dbReference>
<feature type="region of interest" description="Disordered" evidence="1">
    <location>
        <begin position="24"/>
        <end position="63"/>
    </location>
</feature>